<dbReference type="AlphaFoldDB" id="A0A2W7N9J2"/>
<dbReference type="RefSeq" id="WP_111537313.1">
    <property type="nucleotide sequence ID" value="NZ_QKZL01000007.1"/>
</dbReference>
<dbReference type="EMBL" id="QKZL01000007">
    <property type="protein sequence ID" value="PZX16323.1"/>
    <property type="molecule type" value="Genomic_DNA"/>
</dbReference>
<gene>
    <name evidence="2" type="ORF">LX81_02175</name>
</gene>
<dbReference type="OrthoDB" id="1495621at2"/>
<sequence length="940" mass="99421">MSDSIHLGSIFLKRSVTAGAGTMIPVISISPTTGVVESTIPGAPHPWKVNDVTVTGVTENPTTLAELGANAGDVISAKIKRYSAQAIVPDLPEVSPPSDNPIIITINATFDPASPTDQTEIRLVAPETADATAKVSLDALTLDSRDIRAEVIERDGDLVLPQSTAGVLQAEWRISTDAGYFVTTIETTVTAATAEEEADAGTPVTDGGTDNATDQVEAPGSNVPGNDLPTITSEPSFEPALPKTGQTVSLLPPTVDSQTASITLKSVLAGGIDVTGQVREISGTQTITVSAPGELVATWRVADGGAELAVEAKVVVSSSAGADLEKASVIVHRVDDVAPSGAIFEIKDISEDVYATAGFVWEFSDGGDYKALRDGHPWKIDGKRWCLTPKAVRVFETPGQVKWTLDIHYKGQHRRLSGSLDVRDPATVVPDANRFHVSPSGTFPKGAANTFASFDAAQKGALARSKDIKSPVAILFRAGEEHSAGFIEAADGFKNGLWITRYGDGVNPLLKPRSDQGSILTLRSFQGVKTSGLDFKAGWDQSTETNSLDKLYDGIAVENFNRHDYRTNLLLHDCRFEGCRFGVNMTVSVTNQDGKAVDFGYHSGTAVLSELQAIRPDTKGWSSLDYNFYGAAERIGFCGIRSNQHPDALGGGYGKNNTHNQHGIVRLVSARSAVMWAFDGDSKVGWTKVGSNKDGGLLKQIPAHQPVIRWGASGWLLGSESCLGGAVAEGGSGIHVGTSSSNAVSRPGRHTICNNLVVASANSMSAITAAYAGTSVHTNIVICPDSRPEYYSGFQNFIQLWGPGTQDEFGSIDFKFWAFSNSLINLNGKPCNKGNVATGGAVKEIIVSNNLVHAPKEYTGAVTSHGPLDDTVILQPQYKGHRWADSPKLDTAYATPANTVSLYRPLEGAGAIGAADPAKPVSELDFFGRLRGAVKNIGAI</sequence>
<comment type="caution">
    <text evidence="2">The sequence shown here is derived from an EMBL/GenBank/DDBJ whole genome shotgun (WGS) entry which is preliminary data.</text>
</comment>
<organism evidence="2 3">
    <name type="scientific">Palleronia aestuarii</name>
    <dbReference type="NCBI Taxonomy" id="568105"/>
    <lineage>
        <taxon>Bacteria</taxon>
        <taxon>Pseudomonadati</taxon>
        <taxon>Pseudomonadota</taxon>
        <taxon>Alphaproteobacteria</taxon>
        <taxon>Rhodobacterales</taxon>
        <taxon>Roseobacteraceae</taxon>
        <taxon>Palleronia</taxon>
    </lineage>
</organism>
<name>A0A2W7N9J2_9RHOB</name>
<reference evidence="2 3" key="1">
    <citation type="submission" date="2018-06" db="EMBL/GenBank/DDBJ databases">
        <title>Genomic Encyclopedia of Archaeal and Bacterial Type Strains, Phase II (KMG-II): from individual species to whole genera.</title>
        <authorList>
            <person name="Goeker M."/>
        </authorList>
    </citation>
    <scope>NUCLEOTIDE SEQUENCE [LARGE SCALE GENOMIC DNA]</scope>
    <source>
        <strain evidence="2 3">DSM 22009</strain>
    </source>
</reference>
<evidence type="ECO:0000313" key="2">
    <source>
        <dbReference type="EMBL" id="PZX16323.1"/>
    </source>
</evidence>
<feature type="region of interest" description="Disordered" evidence="1">
    <location>
        <begin position="192"/>
        <end position="247"/>
    </location>
</feature>
<protein>
    <submittedName>
        <fullName evidence="2">Uncharacterized protein</fullName>
    </submittedName>
</protein>
<evidence type="ECO:0000313" key="3">
    <source>
        <dbReference type="Proteomes" id="UP000248916"/>
    </source>
</evidence>
<evidence type="ECO:0000256" key="1">
    <source>
        <dbReference type="SAM" id="MobiDB-lite"/>
    </source>
</evidence>
<proteinExistence type="predicted"/>
<dbReference type="Proteomes" id="UP000248916">
    <property type="component" value="Unassembled WGS sequence"/>
</dbReference>
<accession>A0A2W7N9J2</accession>
<keyword evidence="3" id="KW-1185">Reference proteome</keyword>